<accession>A0ABN0XCC7</accession>
<comment type="caution">
    <text evidence="1">The sequence shown here is derived from an EMBL/GenBank/DDBJ whole genome shotgun (WGS) entry which is preliminary data.</text>
</comment>
<dbReference type="Proteomes" id="UP001501166">
    <property type="component" value="Unassembled WGS sequence"/>
</dbReference>
<dbReference type="EMBL" id="BAAACW010000068">
    <property type="protein sequence ID" value="GAA0360668.1"/>
    <property type="molecule type" value="Genomic_DNA"/>
</dbReference>
<organism evidence="1 2">
    <name type="scientific">Alkalibacterium iburiense</name>
    <dbReference type="NCBI Taxonomy" id="290589"/>
    <lineage>
        <taxon>Bacteria</taxon>
        <taxon>Bacillati</taxon>
        <taxon>Bacillota</taxon>
        <taxon>Bacilli</taxon>
        <taxon>Lactobacillales</taxon>
        <taxon>Carnobacteriaceae</taxon>
        <taxon>Alkalibacterium</taxon>
    </lineage>
</organism>
<sequence length="41" mass="4741">MLCLFVLSLEEKYGELNYFAIIFSLEKNLSLNSPFLPKSEV</sequence>
<reference evidence="1 2" key="1">
    <citation type="journal article" date="2019" name="Int. J. Syst. Evol. Microbiol.">
        <title>The Global Catalogue of Microorganisms (GCM) 10K type strain sequencing project: providing services to taxonomists for standard genome sequencing and annotation.</title>
        <authorList>
            <consortium name="The Broad Institute Genomics Platform"/>
            <consortium name="The Broad Institute Genome Sequencing Center for Infectious Disease"/>
            <person name="Wu L."/>
            <person name="Ma J."/>
        </authorList>
    </citation>
    <scope>NUCLEOTIDE SEQUENCE [LARGE SCALE GENOMIC DNA]</scope>
    <source>
        <strain evidence="1 2">JCM 12662</strain>
    </source>
</reference>
<keyword evidence="2" id="KW-1185">Reference proteome</keyword>
<evidence type="ECO:0000313" key="2">
    <source>
        <dbReference type="Proteomes" id="UP001501166"/>
    </source>
</evidence>
<name>A0ABN0XCC7_9LACT</name>
<evidence type="ECO:0000313" key="1">
    <source>
        <dbReference type="EMBL" id="GAA0360668.1"/>
    </source>
</evidence>
<proteinExistence type="predicted"/>
<protein>
    <submittedName>
        <fullName evidence="1">Uncharacterized protein</fullName>
    </submittedName>
</protein>
<gene>
    <name evidence="1" type="ORF">GCM10008932_11600</name>
</gene>